<sequence length="313" mass="35108">MSCQLPRYTPIDPQAIIRRRSRPLPKPLFIRPPAQWDAGSDATSIPSTPPDDILPNLIPTPFYAPLDAAVALSPTPPSPSDDLSNLTQPDTVVVEALQKFQDVFLGLEENLNTYETVTQRIQESLGNIACLYDEMYPKVIESLSLSSPPSAISRHPSLPEDRHYRDVRGCQSPIILSPQSLPSEVLILKERLDELQAILVDQTDASIRVPQSVLVCCCIMTVCKTDNPGSVSLLKRKVTKHFISDPPLRLDAHGGGWYWKLVPGYSSLRVPEKWEEQSASRMEGRRWSSGRIRMVTHWMYLAHHVLVTLSRQT</sequence>
<evidence type="ECO:0000313" key="2">
    <source>
        <dbReference type="EMBL" id="KZT33818.1"/>
    </source>
</evidence>
<organism evidence="2 3">
    <name type="scientific">Sistotremastrum suecicum HHB10207 ss-3</name>
    <dbReference type="NCBI Taxonomy" id="1314776"/>
    <lineage>
        <taxon>Eukaryota</taxon>
        <taxon>Fungi</taxon>
        <taxon>Dikarya</taxon>
        <taxon>Basidiomycota</taxon>
        <taxon>Agaricomycotina</taxon>
        <taxon>Agaricomycetes</taxon>
        <taxon>Sistotremastrales</taxon>
        <taxon>Sistotremastraceae</taxon>
        <taxon>Sistotremastrum</taxon>
    </lineage>
</organism>
<accession>A0A165Z106</accession>
<keyword evidence="3" id="KW-1185">Reference proteome</keyword>
<evidence type="ECO:0000313" key="3">
    <source>
        <dbReference type="Proteomes" id="UP000076798"/>
    </source>
</evidence>
<name>A0A165Z106_9AGAM</name>
<dbReference type="Proteomes" id="UP000076798">
    <property type="component" value="Unassembled WGS sequence"/>
</dbReference>
<gene>
    <name evidence="2" type="ORF">SISSUDRAFT_1036782</name>
</gene>
<dbReference type="AlphaFoldDB" id="A0A165Z106"/>
<proteinExistence type="predicted"/>
<feature type="region of interest" description="Disordered" evidence="1">
    <location>
        <begin position="25"/>
        <end position="51"/>
    </location>
</feature>
<reference evidence="2 3" key="1">
    <citation type="journal article" date="2016" name="Mol. Biol. Evol.">
        <title>Comparative Genomics of Early-Diverging Mushroom-Forming Fungi Provides Insights into the Origins of Lignocellulose Decay Capabilities.</title>
        <authorList>
            <person name="Nagy L.G."/>
            <person name="Riley R."/>
            <person name="Tritt A."/>
            <person name="Adam C."/>
            <person name="Daum C."/>
            <person name="Floudas D."/>
            <person name="Sun H."/>
            <person name="Yadav J.S."/>
            <person name="Pangilinan J."/>
            <person name="Larsson K.H."/>
            <person name="Matsuura K."/>
            <person name="Barry K."/>
            <person name="Labutti K."/>
            <person name="Kuo R."/>
            <person name="Ohm R.A."/>
            <person name="Bhattacharya S.S."/>
            <person name="Shirouzu T."/>
            <person name="Yoshinaga Y."/>
            <person name="Martin F.M."/>
            <person name="Grigoriev I.V."/>
            <person name="Hibbett D.S."/>
        </authorList>
    </citation>
    <scope>NUCLEOTIDE SEQUENCE [LARGE SCALE GENOMIC DNA]</scope>
    <source>
        <strain evidence="2 3">HHB10207 ss-3</strain>
    </source>
</reference>
<evidence type="ECO:0000256" key="1">
    <source>
        <dbReference type="SAM" id="MobiDB-lite"/>
    </source>
</evidence>
<protein>
    <submittedName>
        <fullName evidence="2">Uncharacterized protein</fullName>
    </submittedName>
</protein>
<dbReference type="EMBL" id="KV428217">
    <property type="protein sequence ID" value="KZT33818.1"/>
    <property type="molecule type" value="Genomic_DNA"/>
</dbReference>